<gene>
    <name evidence="22" type="ORF">IC621_10705</name>
</gene>
<dbReference type="EMBL" id="JACXAI010000011">
    <property type="protein sequence ID" value="MBD1380699.1"/>
    <property type="molecule type" value="Genomic_DNA"/>
</dbReference>
<evidence type="ECO:0000256" key="10">
    <source>
        <dbReference type="ARBA" id="ARBA00022960"/>
    </source>
</evidence>
<dbReference type="InterPro" id="IPR001460">
    <property type="entry name" value="PCN-bd_Tpept"/>
</dbReference>
<evidence type="ECO:0000256" key="18">
    <source>
        <dbReference type="SAM" id="MobiDB-lite"/>
    </source>
</evidence>
<feature type="domain" description="Glycosyl transferase family 51" evidence="21">
    <location>
        <begin position="52"/>
        <end position="226"/>
    </location>
</feature>
<keyword evidence="11" id="KW-0573">Peptidoglycan synthesis</keyword>
<evidence type="ECO:0000313" key="22">
    <source>
        <dbReference type="EMBL" id="MBD1380699.1"/>
    </source>
</evidence>
<dbReference type="InterPro" id="IPR012338">
    <property type="entry name" value="Beta-lactam/transpept-like"/>
</dbReference>
<dbReference type="GO" id="GO:0008658">
    <property type="term" value="F:penicillin binding"/>
    <property type="evidence" value="ECO:0007669"/>
    <property type="project" value="InterPro"/>
</dbReference>
<keyword evidence="10" id="KW-0133">Cell shape</keyword>
<comment type="similarity">
    <text evidence="2">In the N-terminal section; belongs to the glycosyltransferase 51 family.</text>
</comment>
<comment type="caution">
    <text evidence="22">The sequence shown here is derived from an EMBL/GenBank/DDBJ whole genome shotgun (WGS) entry which is preliminary data.</text>
</comment>
<organism evidence="22 23">
    <name type="scientific">Metabacillus arenae</name>
    <dbReference type="NCBI Taxonomy" id="2771434"/>
    <lineage>
        <taxon>Bacteria</taxon>
        <taxon>Bacillati</taxon>
        <taxon>Bacillota</taxon>
        <taxon>Bacilli</taxon>
        <taxon>Bacillales</taxon>
        <taxon>Bacillaceae</taxon>
        <taxon>Metabacillus</taxon>
    </lineage>
</organism>
<dbReference type="GO" id="GO:0006508">
    <property type="term" value="P:proteolysis"/>
    <property type="evidence" value="ECO:0007669"/>
    <property type="project" value="UniProtKB-KW"/>
</dbReference>
<feature type="region of interest" description="Disordered" evidence="18">
    <location>
        <begin position="694"/>
        <end position="713"/>
    </location>
</feature>
<dbReference type="Gene3D" id="3.40.710.10">
    <property type="entry name" value="DD-peptidase/beta-lactamase superfamily"/>
    <property type="match status" value="1"/>
</dbReference>
<keyword evidence="12 19" id="KW-1133">Transmembrane helix</keyword>
<dbReference type="InterPro" id="IPR036950">
    <property type="entry name" value="PBP_transglycosylase"/>
</dbReference>
<evidence type="ECO:0000256" key="3">
    <source>
        <dbReference type="ARBA" id="ARBA00022475"/>
    </source>
</evidence>
<dbReference type="FunFam" id="1.10.3810.10:FF:000001">
    <property type="entry name" value="Penicillin-binding protein 1A"/>
    <property type="match status" value="1"/>
</dbReference>
<keyword evidence="3" id="KW-1003">Cell membrane</keyword>
<evidence type="ECO:0000256" key="8">
    <source>
        <dbReference type="ARBA" id="ARBA00022692"/>
    </source>
</evidence>
<dbReference type="PANTHER" id="PTHR32282">
    <property type="entry name" value="BINDING PROTEIN TRANSPEPTIDASE, PUTATIVE-RELATED"/>
    <property type="match status" value="1"/>
</dbReference>
<reference evidence="22" key="1">
    <citation type="submission" date="2020-09" db="EMBL/GenBank/DDBJ databases">
        <title>A novel bacterium of genus Bacillus, isolated from South China Sea.</title>
        <authorList>
            <person name="Huang H."/>
            <person name="Mo K."/>
            <person name="Hu Y."/>
        </authorList>
    </citation>
    <scope>NUCLEOTIDE SEQUENCE</scope>
    <source>
        <strain evidence="22">IB182487</strain>
    </source>
</reference>
<keyword evidence="8 19" id="KW-0812">Transmembrane</keyword>
<keyword evidence="9" id="KW-0378">Hydrolase</keyword>
<dbReference type="PANTHER" id="PTHR32282:SF32">
    <property type="entry name" value="PENICILLIN-BINDING PROTEIN 2A"/>
    <property type="match status" value="1"/>
</dbReference>
<dbReference type="GO" id="GO:0008955">
    <property type="term" value="F:peptidoglycan glycosyltransferase activity"/>
    <property type="evidence" value="ECO:0007669"/>
    <property type="project" value="UniProtKB-EC"/>
</dbReference>
<evidence type="ECO:0000256" key="1">
    <source>
        <dbReference type="ARBA" id="ARBA00007090"/>
    </source>
</evidence>
<keyword evidence="15" id="KW-0961">Cell wall biogenesis/degradation</keyword>
<keyword evidence="5" id="KW-0645">Protease</keyword>
<sequence>MKRKMIITSAVIVSTIGVALFGYLLIIMLGNYVIDEKKLVLDSASTLVDEKGNVISSLFVENREPVSIDEVPEHVQEAFVAVEDKRFYEHHGIDVQAIGRALYKDLLSGSKVEGGSTITQQLAKNLFLSNEKTLLRKTKEVVISINLENRYSKEKLLEMYMNQVYFGHGMYGIQAAANYYFNKNVKDLSVSEGALLAALPKAPSTYSPILNPEKSKERRDVVLSLMEQQDLLTPEEVVRAQGKTLGLSIKETIKEPWLAPYIDLVMEEAEQKYAISNEELMRGGYTIVVPLNEATQKTAYEMFKDGQYFPGTDNKAQGAFVLLDNQTGGVLAAIGGRDYVQKGYNRVNKQRQPGSTFKPLAVYGPAMEEDKFTPYSLLKDEPLSYGSYSPRNYDGKYEKEVTMFDALIHSKNAAAVWTMNEIGIETGKEYLKKNGLSIEDSGLALSLGGLKNGVSPLKLANAYRTFAKMGAYNSAYFIKEIKNQEKEIIAKHEKKSTQVFSQQTAWNMTRMLEGVVNEGTAKAGSYLGDLAGKTGTTSYPGKDGAVMDAWFVGYTPEVTGSIWMGYDQTTKDQYLVEGSRYPTRLFKDILTKTHPETNLAFEVPDGVKDLEKPIRLASVDSLSASYSLRAFSLITVSLRWDKQEDERVIYRIYEKDGSKEKLIGEVEGEGEYDIPYANVFNDAKYKVVPYNTQTKKEGPGSQFIEPSLFTSRR</sequence>
<dbReference type="GO" id="GO:0008360">
    <property type="term" value="P:regulation of cell shape"/>
    <property type="evidence" value="ECO:0007669"/>
    <property type="project" value="UniProtKB-KW"/>
</dbReference>
<keyword evidence="6" id="KW-0328">Glycosyltransferase</keyword>
<keyword evidence="14" id="KW-0511">Multifunctional enzyme</keyword>
<evidence type="ECO:0000256" key="9">
    <source>
        <dbReference type="ARBA" id="ARBA00022801"/>
    </source>
</evidence>
<evidence type="ECO:0000256" key="4">
    <source>
        <dbReference type="ARBA" id="ARBA00022645"/>
    </source>
</evidence>
<evidence type="ECO:0000259" key="20">
    <source>
        <dbReference type="Pfam" id="PF00905"/>
    </source>
</evidence>
<dbReference type="SUPFAM" id="SSF56601">
    <property type="entry name" value="beta-lactamase/transpeptidase-like"/>
    <property type="match status" value="1"/>
</dbReference>
<dbReference type="GO" id="GO:0030288">
    <property type="term" value="C:outer membrane-bounded periplasmic space"/>
    <property type="evidence" value="ECO:0007669"/>
    <property type="project" value="TreeGrafter"/>
</dbReference>
<evidence type="ECO:0000256" key="7">
    <source>
        <dbReference type="ARBA" id="ARBA00022679"/>
    </source>
</evidence>
<evidence type="ECO:0000256" key="15">
    <source>
        <dbReference type="ARBA" id="ARBA00023316"/>
    </source>
</evidence>
<protein>
    <submittedName>
        <fullName evidence="22">PBP1A family penicillin-binding protein</fullName>
    </submittedName>
</protein>
<comment type="similarity">
    <text evidence="1">In the C-terminal section; belongs to the transpeptidase family.</text>
</comment>
<evidence type="ECO:0000256" key="12">
    <source>
        <dbReference type="ARBA" id="ARBA00022989"/>
    </source>
</evidence>
<dbReference type="InterPro" id="IPR023346">
    <property type="entry name" value="Lysozyme-like_dom_sf"/>
</dbReference>
<comment type="catalytic activity">
    <reaction evidence="17">
        <text>[GlcNAc-(1-&gt;4)-Mur2Ac(oyl-L-Ala-gamma-D-Glu-L-Lys-D-Ala-D-Ala)](n)-di-trans,octa-cis-undecaprenyl diphosphate + beta-D-GlcNAc-(1-&gt;4)-Mur2Ac(oyl-L-Ala-gamma-D-Glu-L-Lys-D-Ala-D-Ala)-di-trans,octa-cis-undecaprenyl diphosphate = [GlcNAc-(1-&gt;4)-Mur2Ac(oyl-L-Ala-gamma-D-Glu-L-Lys-D-Ala-D-Ala)](n+1)-di-trans,octa-cis-undecaprenyl diphosphate + di-trans,octa-cis-undecaprenyl diphosphate + H(+)</text>
        <dbReference type="Rhea" id="RHEA:23708"/>
        <dbReference type="Rhea" id="RHEA-COMP:9602"/>
        <dbReference type="Rhea" id="RHEA-COMP:9603"/>
        <dbReference type="ChEBI" id="CHEBI:15378"/>
        <dbReference type="ChEBI" id="CHEBI:58405"/>
        <dbReference type="ChEBI" id="CHEBI:60033"/>
        <dbReference type="ChEBI" id="CHEBI:78435"/>
        <dbReference type="EC" id="2.4.99.28"/>
    </reaction>
</comment>
<keyword evidence="4" id="KW-0121">Carboxypeptidase</keyword>
<dbReference type="GO" id="GO:0071555">
    <property type="term" value="P:cell wall organization"/>
    <property type="evidence" value="ECO:0007669"/>
    <property type="project" value="UniProtKB-KW"/>
</dbReference>
<keyword evidence="23" id="KW-1185">Reference proteome</keyword>
<dbReference type="NCBIfam" id="TIGR02074">
    <property type="entry name" value="PBP_1a_fam"/>
    <property type="match status" value="1"/>
</dbReference>
<comment type="catalytic activity">
    <reaction evidence="16">
        <text>Preferential cleavage: (Ac)2-L-Lys-D-Ala-|-D-Ala. Also transpeptidation of peptidyl-alanyl moieties that are N-acyl substituents of D-alanine.</text>
        <dbReference type="EC" id="3.4.16.4"/>
    </reaction>
</comment>
<evidence type="ECO:0000256" key="5">
    <source>
        <dbReference type="ARBA" id="ARBA00022670"/>
    </source>
</evidence>
<accession>A0A926NBY4</accession>
<evidence type="ECO:0000256" key="13">
    <source>
        <dbReference type="ARBA" id="ARBA00023136"/>
    </source>
</evidence>
<keyword evidence="7" id="KW-0808">Transferase</keyword>
<name>A0A926NBY4_9BACI</name>
<evidence type="ECO:0000256" key="6">
    <source>
        <dbReference type="ARBA" id="ARBA00022676"/>
    </source>
</evidence>
<dbReference type="Gene3D" id="1.10.3810.10">
    <property type="entry name" value="Biosynthetic peptidoglycan transglycosylase-like"/>
    <property type="match status" value="1"/>
</dbReference>
<dbReference type="Pfam" id="PF00912">
    <property type="entry name" value="Transgly"/>
    <property type="match status" value="1"/>
</dbReference>
<dbReference type="SUPFAM" id="SSF53955">
    <property type="entry name" value="Lysozyme-like"/>
    <property type="match status" value="1"/>
</dbReference>
<evidence type="ECO:0000259" key="21">
    <source>
        <dbReference type="Pfam" id="PF00912"/>
    </source>
</evidence>
<dbReference type="GO" id="GO:0009002">
    <property type="term" value="F:serine-type D-Ala-D-Ala carboxypeptidase activity"/>
    <property type="evidence" value="ECO:0007669"/>
    <property type="project" value="UniProtKB-EC"/>
</dbReference>
<evidence type="ECO:0000256" key="16">
    <source>
        <dbReference type="ARBA" id="ARBA00034000"/>
    </source>
</evidence>
<dbReference type="RefSeq" id="WP_191158290.1">
    <property type="nucleotide sequence ID" value="NZ_JACXAI010000011.1"/>
</dbReference>
<evidence type="ECO:0000256" key="14">
    <source>
        <dbReference type="ARBA" id="ARBA00023268"/>
    </source>
</evidence>
<dbReference type="AlphaFoldDB" id="A0A926NBY4"/>
<evidence type="ECO:0000256" key="17">
    <source>
        <dbReference type="ARBA" id="ARBA00049902"/>
    </source>
</evidence>
<evidence type="ECO:0000256" key="2">
    <source>
        <dbReference type="ARBA" id="ARBA00007739"/>
    </source>
</evidence>
<evidence type="ECO:0000256" key="11">
    <source>
        <dbReference type="ARBA" id="ARBA00022984"/>
    </source>
</evidence>
<proteinExistence type="inferred from homology"/>
<dbReference type="InterPro" id="IPR001264">
    <property type="entry name" value="Glyco_trans_51"/>
</dbReference>
<keyword evidence="13 19" id="KW-0472">Membrane</keyword>
<dbReference type="Proteomes" id="UP000626844">
    <property type="component" value="Unassembled WGS sequence"/>
</dbReference>
<feature type="transmembrane region" description="Helical" evidence="19">
    <location>
        <begin position="12"/>
        <end position="34"/>
    </location>
</feature>
<feature type="domain" description="Penicillin-binding protein transpeptidase" evidence="20">
    <location>
        <begin position="318"/>
        <end position="590"/>
    </location>
</feature>
<dbReference type="Pfam" id="PF00905">
    <property type="entry name" value="Transpeptidase"/>
    <property type="match status" value="1"/>
</dbReference>
<evidence type="ECO:0000256" key="19">
    <source>
        <dbReference type="SAM" id="Phobius"/>
    </source>
</evidence>
<dbReference type="InterPro" id="IPR050396">
    <property type="entry name" value="Glycosyltr_51/Transpeptidase"/>
</dbReference>
<dbReference type="GO" id="GO:0009252">
    <property type="term" value="P:peptidoglycan biosynthetic process"/>
    <property type="evidence" value="ECO:0007669"/>
    <property type="project" value="UniProtKB-KW"/>
</dbReference>
<evidence type="ECO:0000313" key="23">
    <source>
        <dbReference type="Proteomes" id="UP000626844"/>
    </source>
</evidence>